<name>A0A9Q0EKE8_9TELE</name>
<organism evidence="1 2">
    <name type="scientific">Muraenolepis orangiensis</name>
    <name type="common">Patagonian moray cod</name>
    <dbReference type="NCBI Taxonomy" id="630683"/>
    <lineage>
        <taxon>Eukaryota</taxon>
        <taxon>Metazoa</taxon>
        <taxon>Chordata</taxon>
        <taxon>Craniata</taxon>
        <taxon>Vertebrata</taxon>
        <taxon>Euteleostomi</taxon>
        <taxon>Actinopterygii</taxon>
        <taxon>Neopterygii</taxon>
        <taxon>Teleostei</taxon>
        <taxon>Neoteleostei</taxon>
        <taxon>Acanthomorphata</taxon>
        <taxon>Zeiogadaria</taxon>
        <taxon>Gadariae</taxon>
        <taxon>Gadiformes</taxon>
        <taxon>Muraenolepidoidei</taxon>
        <taxon>Muraenolepididae</taxon>
        <taxon>Muraenolepis</taxon>
    </lineage>
</organism>
<dbReference type="Proteomes" id="UP001148018">
    <property type="component" value="Unassembled WGS sequence"/>
</dbReference>
<sequence length="104" mass="11645">MKYEAHLAVGPEERAIITTRRMRLQAHRERLHTALHFRTTESACTLLRISGPRIAPAPCSAFQDHGERLHPAPHFRTTESACTLLRISGPRRAPAPCSAFQDHG</sequence>
<evidence type="ECO:0000313" key="1">
    <source>
        <dbReference type="EMBL" id="KAJ3607040.1"/>
    </source>
</evidence>
<evidence type="ECO:0000313" key="2">
    <source>
        <dbReference type="Proteomes" id="UP001148018"/>
    </source>
</evidence>
<accession>A0A9Q0EKE8</accession>
<keyword evidence="2" id="KW-1185">Reference proteome</keyword>
<protein>
    <submittedName>
        <fullName evidence="1">Uncharacterized protein</fullName>
    </submittedName>
</protein>
<dbReference type="AlphaFoldDB" id="A0A9Q0EKE8"/>
<comment type="caution">
    <text evidence="1">The sequence shown here is derived from an EMBL/GenBank/DDBJ whole genome shotgun (WGS) entry which is preliminary data.</text>
</comment>
<gene>
    <name evidence="1" type="ORF">NHX12_026555</name>
</gene>
<dbReference type="EMBL" id="JANIIK010000042">
    <property type="protein sequence ID" value="KAJ3607040.1"/>
    <property type="molecule type" value="Genomic_DNA"/>
</dbReference>
<proteinExistence type="predicted"/>
<reference evidence="1" key="1">
    <citation type="submission" date="2022-07" db="EMBL/GenBank/DDBJ databases">
        <title>Chromosome-level genome of Muraenolepis orangiensis.</title>
        <authorList>
            <person name="Kim J."/>
        </authorList>
    </citation>
    <scope>NUCLEOTIDE SEQUENCE</scope>
    <source>
        <strain evidence="1">KU_S4_2022</strain>
        <tissue evidence="1">Muscle</tissue>
    </source>
</reference>